<dbReference type="Pfam" id="PF13432">
    <property type="entry name" value="TPR_16"/>
    <property type="match status" value="2"/>
</dbReference>
<dbReference type="KEGG" id="tpx:Turpa_2463"/>
<dbReference type="AlphaFoldDB" id="I4B748"/>
<evidence type="ECO:0000256" key="1">
    <source>
        <dbReference type="ARBA" id="ARBA00022737"/>
    </source>
</evidence>
<proteinExistence type="predicted"/>
<evidence type="ECO:0000313" key="4">
    <source>
        <dbReference type="EMBL" id="AFM13105.1"/>
    </source>
</evidence>
<name>I4B748_TURPD</name>
<dbReference type="STRING" id="869212.Turpa_2463"/>
<dbReference type="RefSeq" id="WP_014803611.1">
    <property type="nucleotide sequence ID" value="NC_018020.1"/>
</dbReference>
<dbReference type="EMBL" id="CP002959">
    <property type="protein sequence ID" value="AFM13105.1"/>
    <property type="molecule type" value="Genomic_DNA"/>
</dbReference>
<dbReference type="PROSITE" id="PS51257">
    <property type="entry name" value="PROKAR_LIPOPROTEIN"/>
    <property type="match status" value="1"/>
</dbReference>
<keyword evidence="1" id="KW-0677">Repeat</keyword>
<accession>I4B748</accession>
<dbReference type="PANTHER" id="PTHR44858:SF1">
    <property type="entry name" value="UDP-N-ACETYLGLUCOSAMINE--PEPTIDE N-ACETYLGLUCOSAMINYLTRANSFERASE SPINDLY-RELATED"/>
    <property type="match status" value="1"/>
</dbReference>
<dbReference type="PANTHER" id="PTHR44858">
    <property type="entry name" value="TETRATRICOPEPTIDE REPEAT PROTEIN 6"/>
    <property type="match status" value="1"/>
</dbReference>
<organism evidence="4 5">
    <name type="scientific">Turneriella parva (strain ATCC BAA-1111 / DSM 21527 / NCTC 11395 / H)</name>
    <name type="common">Leptospira parva</name>
    <dbReference type="NCBI Taxonomy" id="869212"/>
    <lineage>
        <taxon>Bacteria</taxon>
        <taxon>Pseudomonadati</taxon>
        <taxon>Spirochaetota</taxon>
        <taxon>Spirochaetia</taxon>
        <taxon>Leptospirales</taxon>
        <taxon>Leptospiraceae</taxon>
        <taxon>Turneriella</taxon>
    </lineage>
</organism>
<evidence type="ECO:0000256" key="2">
    <source>
        <dbReference type="ARBA" id="ARBA00022803"/>
    </source>
</evidence>
<keyword evidence="2 3" id="KW-0802">TPR repeat</keyword>
<feature type="repeat" description="TPR" evidence="3">
    <location>
        <begin position="188"/>
        <end position="221"/>
    </location>
</feature>
<dbReference type="SUPFAM" id="SSF48452">
    <property type="entry name" value="TPR-like"/>
    <property type="match status" value="1"/>
</dbReference>
<keyword evidence="5" id="KW-1185">Reference proteome</keyword>
<protein>
    <submittedName>
        <fullName evidence="4">Tetratricopeptide TPR_2 repeat-containing protein</fullName>
    </submittedName>
</protein>
<dbReference type="InterPro" id="IPR050498">
    <property type="entry name" value="Ycf3"/>
</dbReference>
<dbReference type="Gene3D" id="1.25.40.10">
    <property type="entry name" value="Tetratricopeptide repeat domain"/>
    <property type="match status" value="1"/>
</dbReference>
<dbReference type="HOGENOM" id="CLU_1184628_0_0_12"/>
<sequence length="234" mass="25409">MNYRTLILLALLGTAACKEKTAARTRLDIPLNQKIDALLKEANAATDDNKKAALFGEAAELLVDKGDLKAALNAARSGERANPTQKQCLTAIAEVQLAEGKVAEAAQTIRDALQRHPNHGRAHYVQGNVYASQTNFAAALKSYAAAEKNTFTDHRLLINAGAINLRAKKSRDALKVYERAIQSYPDLAEAYLGAGIAAQNEKKKADAKKHFEKYLALSPNSSEAGRVKVWLKNL</sequence>
<dbReference type="InterPro" id="IPR019734">
    <property type="entry name" value="TPR_rpt"/>
</dbReference>
<reference evidence="4 5" key="1">
    <citation type="submission" date="2012-06" db="EMBL/GenBank/DDBJ databases">
        <title>The complete chromosome of genome of Turneriella parva DSM 21527.</title>
        <authorList>
            <consortium name="US DOE Joint Genome Institute (JGI-PGF)"/>
            <person name="Lucas S."/>
            <person name="Han J."/>
            <person name="Lapidus A."/>
            <person name="Bruce D."/>
            <person name="Goodwin L."/>
            <person name="Pitluck S."/>
            <person name="Peters L."/>
            <person name="Kyrpides N."/>
            <person name="Mavromatis K."/>
            <person name="Ivanova N."/>
            <person name="Mikhailova N."/>
            <person name="Chertkov O."/>
            <person name="Detter J.C."/>
            <person name="Tapia R."/>
            <person name="Han C."/>
            <person name="Land M."/>
            <person name="Hauser L."/>
            <person name="Markowitz V."/>
            <person name="Cheng J.-F."/>
            <person name="Hugenholtz P."/>
            <person name="Woyke T."/>
            <person name="Wu D."/>
            <person name="Gronow S."/>
            <person name="Wellnitz S."/>
            <person name="Brambilla E."/>
            <person name="Klenk H.-P."/>
            <person name="Eisen J.A."/>
        </authorList>
    </citation>
    <scope>NUCLEOTIDE SEQUENCE [LARGE SCALE GENOMIC DNA]</scope>
    <source>
        <strain evidence="5">ATCC BAA-1111 / DSM 21527 / NCTC 11395 / H</strain>
    </source>
</reference>
<dbReference type="PROSITE" id="PS50005">
    <property type="entry name" value="TPR"/>
    <property type="match status" value="1"/>
</dbReference>
<dbReference type="OrthoDB" id="9814069at2"/>
<gene>
    <name evidence="4" type="ordered locus">Turpa_2463</name>
</gene>
<evidence type="ECO:0000256" key="3">
    <source>
        <dbReference type="PROSITE-ProRule" id="PRU00339"/>
    </source>
</evidence>
<evidence type="ECO:0000313" key="5">
    <source>
        <dbReference type="Proteomes" id="UP000006048"/>
    </source>
</evidence>
<dbReference type="SMART" id="SM00028">
    <property type="entry name" value="TPR"/>
    <property type="match status" value="5"/>
</dbReference>
<dbReference type="Proteomes" id="UP000006048">
    <property type="component" value="Chromosome"/>
</dbReference>
<dbReference type="InterPro" id="IPR011990">
    <property type="entry name" value="TPR-like_helical_dom_sf"/>
</dbReference>